<gene>
    <name evidence="12" type="ORF">Q7C36_016430</name>
</gene>
<dbReference type="InterPro" id="IPR013980">
    <property type="entry name" value="MANSC_dom"/>
</dbReference>
<dbReference type="PANTHER" id="PTHR47247">
    <property type="entry name" value="KUNITZ-TYPE PROTEASE INHIBITOR 2"/>
    <property type="match status" value="1"/>
</dbReference>
<feature type="transmembrane region" description="Helical" evidence="8">
    <location>
        <begin position="364"/>
        <end position="385"/>
    </location>
</feature>
<evidence type="ECO:0000256" key="1">
    <source>
        <dbReference type="ARBA" id="ARBA00004370"/>
    </source>
</evidence>
<organism evidence="12 13">
    <name type="scientific">Tachysurus vachellii</name>
    <name type="common">Darkbarbel catfish</name>
    <name type="synonym">Pelteobagrus vachellii</name>
    <dbReference type="NCBI Taxonomy" id="175792"/>
    <lineage>
        <taxon>Eukaryota</taxon>
        <taxon>Metazoa</taxon>
        <taxon>Chordata</taxon>
        <taxon>Craniata</taxon>
        <taxon>Vertebrata</taxon>
        <taxon>Euteleostomi</taxon>
        <taxon>Actinopterygii</taxon>
        <taxon>Neopterygii</taxon>
        <taxon>Teleostei</taxon>
        <taxon>Ostariophysi</taxon>
        <taxon>Siluriformes</taxon>
        <taxon>Bagridae</taxon>
        <taxon>Tachysurus</taxon>
    </lineage>
</organism>
<evidence type="ECO:0000256" key="8">
    <source>
        <dbReference type="SAM" id="Phobius"/>
    </source>
</evidence>
<dbReference type="FunFam" id="4.10.410.10:FF:000006">
    <property type="entry name" value="Serine peptidase inhibitor, Kunitz type 1"/>
    <property type="match status" value="1"/>
</dbReference>
<dbReference type="SUPFAM" id="SSF57362">
    <property type="entry name" value="BPTI-like"/>
    <property type="match status" value="3"/>
</dbReference>
<dbReference type="AlphaFoldDB" id="A0AA88SGT2"/>
<evidence type="ECO:0000256" key="6">
    <source>
        <dbReference type="ARBA" id="ARBA00023157"/>
    </source>
</evidence>
<dbReference type="PROSITE" id="PS50279">
    <property type="entry name" value="BPTI_KUNITZ_2"/>
    <property type="match status" value="3"/>
</dbReference>
<dbReference type="Proteomes" id="UP001187315">
    <property type="component" value="Unassembled WGS sequence"/>
</dbReference>
<proteinExistence type="predicted"/>
<keyword evidence="6" id="KW-1015">Disulfide bond</keyword>
<keyword evidence="5 8" id="KW-0472">Membrane</keyword>
<evidence type="ECO:0000256" key="3">
    <source>
        <dbReference type="ARBA" id="ARBA00022729"/>
    </source>
</evidence>
<evidence type="ECO:0000256" key="4">
    <source>
        <dbReference type="ARBA" id="ARBA00022900"/>
    </source>
</evidence>
<dbReference type="InterPro" id="IPR020901">
    <property type="entry name" value="Prtase_inh_Kunz-CS"/>
</dbReference>
<reference evidence="12" key="1">
    <citation type="submission" date="2023-08" db="EMBL/GenBank/DDBJ databases">
        <title>Pelteobagrus vachellii genome.</title>
        <authorList>
            <person name="Liu H."/>
        </authorList>
    </citation>
    <scope>NUCLEOTIDE SEQUENCE</scope>
    <source>
        <strain evidence="12">PRFRI_2022a</strain>
        <tissue evidence="12">Muscle</tissue>
    </source>
</reference>
<sequence>MARLFLLFSVCLCSAGIVLGQEGCMFTELNQGLNLKSLDAGANYSDHLVDISDERQCQNVCCTREDCHLALIVTPADGSQQCFLVNCMKDGKNVCVLEPSDHSKAYIKSQVSDRSNSSTDYCRFEKVVGHCRASFPRFYYDVTDQLCKTFVYGGCGGNNNNFKTKEECENACSGITGDVITDTSASSKSRKTLSQDLTAKSSESSLPEMTSEEYAEKCQAEPQVGLCRASIPRYYYTSGTCKRFRFGGCGGNSNNYNTEEECMKTCTVKIVDSEKTPFDNAEYKAACVVSSDPGPCRAAFWMYYFEPKTQTCQQFIYGGCKGNKNRYSTLEECMSNCAGKDVSMYVAVGGFEEHGHHRARWTPAFFLVATLAIMSVVLLVGLFLISVRRVKHQRLLLLDDKQELLPEEQLPEEEERKS</sequence>
<dbReference type="InterPro" id="IPR036880">
    <property type="entry name" value="Kunitz_BPTI_sf"/>
</dbReference>
<keyword evidence="2" id="KW-0646">Protease inhibitor</keyword>
<feature type="domain" description="BPTI/Kunitz inhibitor" evidence="10">
    <location>
        <begin position="122"/>
        <end position="172"/>
    </location>
</feature>
<dbReference type="SMART" id="SM00131">
    <property type="entry name" value="KU"/>
    <property type="match status" value="3"/>
</dbReference>
<feature type="domain" description="BPTI/Kunitz inhibitor" evidence="10">
    <location>
        <begin position="218"/>
        <end position="266"/>
    </location>
</feature>
<dbReference type="Gene3D" id="4.10.410.10">
    <property type="entry name" value="Pancreatic trypsin inhibitor Kunitz domain"/>
    <property type="match status" value="3"/>
</dbReference>
<evidence type="ECO:0000256" key="7">
    <source>
        <dbReference type="ARBA" id="ARBA00023180"/>
    </source>
</evidence>
<dbReference type="SMART" id="SM00765">
    <property type="entry name" value="MANEC"/>
    <property type="match status" value="1"/>
</dbReference>
<evidence type="ECO:0000259" key="10">
    <source>
        <dbReference type="PROSITE" id="PS50279"/>
    </source>
</evidence>
<dbReference type="Pfam" id="PF07502">
    <property type="entry name" value="MANEC"/>
    <property type="match status" value="1"/>
</dbReference>
<feature type="signal peptide" evidence="9">
    <location>
        <begin position="1"/>
        <end position="20"/>
    </location>
</feature>
<name>A0AA88SGT2_TACVA</name>
<dbReference type="GO" id="GO:0004867">
    <property type="term" value="F:serine-type endopeptidase inhibitor activity"/>
    <property type="evidence" value="ECO:0007669"/>
    <property type="project" value="UniProtKB-KW"/>
</dbReference>
<dbReference type="PROSITE" id="PS50986">
    <property type="entry name" value="MANSC"/>
    <property type="match status" value="1"/>
</dbReference>
<feature type="domain" description="BPTI/Kunitz inhibitor" evidence="10">
    <location>
        <begin position="287"/>
        <end position="337"/>
    </location>
</feature>
<protein>
    <recommendedName>
        <fullName evidence="14">Kunitz-type protease inhibitor 2-like</fullName>
    </recommendedName>
</protein>
<keyword evidence="4" id="KW-0722">Serine protease inhibitor</keyword>
<evidence type="ECO:0000313" key="13">
    <source>
        <dbReference type="Proteomes" id="UP001187315"/>
    </source>
</evidence>
<dbReference type="PROSITE" id="PS00280">
    <property type="entry name" value="BPTI_KUNITZ_1"/>
    <property type="match status" value="3"/>
</dbReference>
<dbReference type="GO" id="GO:0016020">
    <property type="term" value="C:membrane"/>
    <property type="evidence" value="ECO:0007669"/>
    <property type="project" value="UniProtKB-SubCell"/>
</dbReference>
<keyword evidence="8" id="KW-1133">Transmembrane helix</keyword>
<evidence type="ECO:0000256" key="9">
    <source>
        <dbReference type="SAM" id="SignalP"/>
    </source>
</evidence>
<dbReference type="EMBL" id="JAVHJS010000017">
    <property type="protein sequence ID" value="KAK2831344.1"/>
    <property type="molecule type" value="Genomic_DNA"/>
</dbReference>
<dbReference type="PRINTS" id="PR00759">
    <property type="entry name" value="BASICPTASE"/>
</dbReference>
<dbReference type="Pfam" id="PF00014">
    <property type="entry name" value="Kunitz_BPTI"/>
    <property type="match status" value="3"/>
</dbReference>
<keyword evidence="8" id="KW-0812">Transmembrane</keyword>
<dbReference type="CDD" id="cd00109">
    <property type="entry name" value="Kunitz-type"/>
    <property type="match status" value="1"/>
</dbReference>
<evidence type="ECO:0000256" key="2">
    <source>
        <dbReference type="ARBA" id="ARBA00022690"/>
    </source>
</evidence>
<comment type="subcellular location">
    <subcellularLocation>
        <location evidence="1">Membrane</location>
    </subcellularLocation>
</comment>
<keyword evidence="7" id="KW-0325">Glycoprotein</keyword>
<feature type="domain" description="MANSC" evidence="11">
    <location>
        <begin position="26"/>
        <end position="106"/>
    </location>
</feature>
<accession>A0AA88SGT2</accession>
<keyword evidence="13" id="KW-1185">Reference proteome</keyword>
<evidence type="ECO:0008006" key="14">
    <source>
        <dbReference type="Google" id="ProtNLM"/>
    </source>
</evidence>
<evidence type="ECO:0000256" key="5">
    <source>
        <dbReference type="ARBA" id="ARBA00023136"/>
    </source>
</evidence>
<comment type="caution">
    <text evidence="12">The sequence shown here is derived from an EMBL/GenBank/DDBJ whole genome shotgun (WGS) entry which is preliminary data.</text>
</comment>
<dbReference type="InterPro" id="IPR011106">
    <property type="entry name" value="MANSC_N"/>
</dbReference>
<feature type="chain" id="PRO_5041744239" description="Kunitz-type protease inhibitor 2-like" evidence="9">
    <location>
        <begin position="21"/>
        <end position="418"/>
    </location>
</feature>
<keyword evidence="3 9" id="KW-0732">Signal</keyword>
<dbReference type="InterPro" id="IPR002223">
    <property type="entry name" value="Kunitz_BPTI"/>
</dbReference>
<evidence type="ECO:0000313" key="12">
    <source>
        <dbReference type="EMBL" id="KAK2831344.1"/>
    </source>
</evidence>
<evidence type="ECO:0000259" key="11">
    <source>
        <dbReference type="PROSITE" id="PS50986"/>
    </source>
</evidence>
<dbReference type="PANTHER" id="PTHR47247:SF1">
    <property type="entry name" value="KUNITZ-TYPE PROTEASE INHIBITOR 2"/>
    <property type="match status" value="1"/>
</dbReference>
<dbReference type="FunFam" id="4.10.410.10:FF:000004">
    <property type="entry name" value="Tissue factor pathway inhibitor"/>
    <property type="match status" value="1"/>
</dbReference>